<gene>
    <name evidence="1" type="ORF">L1987_54318</name>
</gene>
<dbReference type="EMBL" id="CM042035">
    <property type="protein sequence ID" value="KAI3754533.1"/>
    <property type="molecule type" value="Genomic_DNA"/>
</dbReference>
<protein>
    <submittedName>
        <fullName evidence="1">Uncharacterized protein</fullName>
    </submittedName>
</protein>
<sequence>MMVGCVDGLELGDEVGGYGVAKGGVDVEVGKVDGVPGVTGTITVGTVLSTGKTLMVVYAVAPPVGVVHPKASRQRNLSVPPRHKSGWMQT</sequence>
<name>A0ACB9E7F8_9ASTR</name>
<reference evidence="2" key="1">
    <citation type="journal article" date="2022" name="Mol. Ecol. Resour.">
        <title>The genomes of chicory, endive, great burdock and yacon provide insights into Asteraceae palaeo-polyploidization history and plant inulin production.</title>
        <authorList>
            <person name="Fan W."/>
            <person name="Wang S."/>
            <person name="Wang H."/>
            <person name="Wang A."/>
            <person name="Jiang F."/>
            <person name="Liu H."/>
            <person name="Zhao H."/>
            <person name="Xu D."/>
            <person name="Zhang Y."/>
        </authorList>
    </citation>
    <scope>NUCLEOTIDE SEQUENCE [LARGE SCALE GENOMIC DNA]</scope>
    <source>
        <strain evidence="2">cv. Yunnan</strain>
    </source>
</reference>
<comment type="caution">
    <text evidence="1">The sequence shown here is derived from an EMBL/GenBank/DDBJ whole genome shotgun (WGS) entry which is preliminary data.</text>
</comment>
<dbReference type="Proteomes" id="UP001056120">
    <property type="component" value="Linkage Group LG18"/>
</dbReference>
<accession>A0ACB9E7F8</accession>
<proteinExistence type="predicted"/>
<organism evidence="1 2">
    <name type="scientific">Smallanthus sonchifolius</name>
    <dbReference type="NCBI Taxonomy" id="185202"/>
    <lineage>
        <taxon>Eukaryota</taxon>
        <taxon>Viridiplantae</taxon>
        <taxon>Streptophyta</taxon>
        <taxon>Embryophyta</taxon>
        <taxon>Tracheophyta</taxon>
        <taxon>Spermatophyta</taxon>
        <taxon>Magnoliopsida</taxon>
        <taxon>eudicotyledons</taxon>
        <taxon>Gunneridae</taxon>
        <taxon>Pentapetalae</taxon>
        <taxon>asterids</taxon>
        <taxon>campanulids</taxon>
        <taxon>Asterales</taxon>
        <taxon>Asteraceae</taxon>
        <taxon>Asteroideae</taxon>
        <taxon>Heliantheae alliance</taxon>
        <taxon>Millerieae</taxon>
        <taxon>Smallanthus</taxon>
    </lineage>
</organism>
<reference evidence="1 2" key="2">
    <citation type="journal article" date="2022" name="Mol. Ecol. Resour.">
        <title>The genomes of chicory, endive, great burdock and yacon provide insights into Asteraceae paleo-polyploidization history and plant inulin production.</title>
        <authorList>
            <person name="Fan W."/>
            <person name="Wang S."/>
            <person name="Wang H."/>
            <person name="Wang A."/>
            <person name="Jiang F."/>
            <person name="Liu H."/>
            <person name="Zhao H."/>
            <person name="Xu D."/>
            <person name="Zhang Y."/>
        </authorList>
    </citation>
    <scope>NUCLEOTIDE SEQUENCE [LARGE SCALE GENOMIC DNA]</scope>
    <source>
        <strain evidence="2">cv. Yunnan</strain>
        <tissue evidence="1">Leaves</tissue>
    </source>
</reference>
<evidence type="ECO:0000313" key="2">
    <source>
        <dbReference type="Proteomes" id="UP001056120"/>
    </source>
</evidence>
<keyword evidence="2" id="KW-1185">Reference proteome</keyword>
<evidence type="ECO:0000313" key="1">
    <source>
        <dbReference type="EMBL" id="KAI3754533.1"/>
    </source>
</evidence>